<dbReference type="Pfam" id="PF04043">
    <property type="entry name" value="PMEI"/>
    <property type="match status" value="1"/>
</dbReference>
<protein>
    <recommendedName>
        <fullName evidence="4">Pectinesterase inhibitor domain-containing protein</fullName>
    </recommendedName>
</protein>
<accession>A0AA86ST68</accession>
<evidence type="ECO:0000256" key="1">
    <source>
        <dbReference type="ARBA" id="ARBA00022729"/>
    </source>
</evidence>
<keyword evidence="2" id="KW-1015">Disulfide bond</keyword>
<evidence type="ECO:0000256" key="2">
    <source>
        <dbReference type="ARBA" id="ARBA00023157"/>
    </source>
</evidence>
<evidence type="ECO:0000256" key="3">
    <source>
        <dbReference type="ARBA" id="ARBA00038471"/>
    </source>
</evidence>
<dbReference type="SUPFAM" id="SSF101148">
    <property type="entry name" value="Plant invertase/pectin methylesterase inhibitor"/>
    <property type="match status" value="1"/>
</dbReference>
<dbReference type="InterPro" id="IPR006501">
    <property type="entry name" value="Pectinesterase_inhib_dom"/>
</dbReference>
<dbReference type="AlphaFoldDB" id="A0AA86ST68"/>
<dbReference type="PANTHER" id="PTHR36710">
    <property type="entry name" value="PECTINESTERASE INHIBITOR-LIKE"/>
    <property type="match status" value="1"/>
</dbReference>
<proteinExistence type="inferred from homology"/>
<dbReference type="InterPro" id="IPR034086">
    <property type="entry name" value="PMEI_plant"/>
</dbReference>
<dbReference type="FunFam" id="1.20.140.40:FF:000008">
    <property type="entry name" value="Invertase/pectin methylesterase inhibitor family protein"/>
    <property type="match status" value="1"/>
</dbReference>
<evidence type="ECO:0000313" key="6">
    <source>
        <dbReference type="Proteomes" id="UP001189624"/>
    </source>
</evidence>
<dbReference type="Proteomes" id="UP001189624">
    <property type="component" value="Chromosome 8"/>
</dbReference>
<dbReference type="PANTHER" id="PTHR36710:SF20">
    <property type="entry name" value="PECTINESTERASE INHIBITOR DOMAIN PROTEIN"/>
    <property type="match status" value="1"/>
</dbReference>
<dbReference type="SMART" id="SM00856">
    <property type="entry name" value="PMEI"/>
    <property type="match status" value="1"/>
</dbReference>
<dbReference type="InterPro" id="IPR052421">
    <property type="entry name" value="PCW_Enzyme_Inhibitor"/>
</dbReference>
<dbReference type="InterPro" id="IPR035513">
    <property type="entry name" value="Invertase/methylesterase_inhib"/>
</dbReference>
<dbReference type="GO" id="GO:0046910">
    <property type="term" value="F:pectinesterase inhibitor activity"/>
    <property type="evidence" value="ECO:0007669"/>
    <property type="project" value="InterPro"/>
</dbReference>
<gene>
    <name evidence="5" type="ORF">AYBTSS11_LOCUS24287</name>
</gene>
<dbReference type="Gramene" id="rna-AYBTSS11_LOCUS24287">
    <property type="protein sequence ID" value="CAJ1972238.1"/>
    <property type="gene ID" value="gene-AYBTSS11_LOCUS24287"/>
</dbReference>
<sequence>MENVQDLRDEVTSGIVEQTTMRTKINLPDEAKEVTQQTFILNSQQKNSSFCITLLNSKPNANLDSLAQYTIDTARANITNTITLIKSLIASAHDTKAKGHYKSCLGHFKDAIDSAEYSQELLKKRDYLGVNVAASAILTDSEDCISGESPSDPPYNDSSMLTQYAAVVEAVVDILLVIANKLRSSQEEILE</sequence>
<dbReference type="CDD" id="cd15797">
    <property type="entry name" value="PMEI"/>
    <property type="match status" value="1"/>
</dbReference>
<dbReference type="NCBIfam" id="TIGR01614">
    <property type="entry name" value="PME_inhib"/>
    <property type="match status" value="1"/>
</dbReference>
<comment type="similarity">
    <text evidence="3">Belongs to the PMEI family.</text>
</comment>
<keyword evidence="6" id="KW-1185">Reference proteome</keyword>
<feature type="domain" description="Pectinesterase inhibitor" evidence="4">
    <location>
        <begin position="35"/>
        <end position="178"/>
    </location>
</feature>
<dbReference type="Gene3D" id="1.20.140.40">
    <property type="entry name" value="Invertase/pectin methylesterase inhibitor family protein"/>
    <property type="match status" value="1"/>
</dbReference>
<organism evidence="5 6">
    <name type="scientific">Sphenostylis stenocarpa</name>
    <dbReference type="NCBI Taxonomy" id="92480"/>
    <lineage>
        <taxon>Eukaryota</taxon>
        <taxon>Viridiplantae</taxon>
        <taxon>Streptophyta</taxon>
        <taxon>Embryophyta</taxon>
        <taxon>Tracheophyta</taxon>
        <taxon>Spermatophyta</taxon>
        <taxon>Magnoliopsida</taxon>
        <taxon>eudicotyledons</taxon>
        <taxon>Gunneridae</taxon>
        <taxon>Pentapetalae</taxon>
        <taxon>rosids</taxon>
        <taxon>fabids</taxon>
        <taxon>Fabales</taxon>
        <taxon>Fabaceae</taxon>
        <taxon>Papilionoideae</taxon>
        <taxon>50 kb inversion clade</taxon>
        <taxon>NPAAA clade</taxon>
        <taxon>indigoferoid/millettioid clade</taxon>
        <taxon>Phaseoleae</taxon>
        <taxon>Sphenostylis</taxon>
    </lineage>
</organism>
<evidence type="ECO:0000259" key="4">
    <source>
        <dbReference type="SMART" id="SM00856"/>
    </source>
</evidence>
<reference evidence="5" key="1">
    <citation type="submission" date="2023-10" db="EMBL/GenBank/DDBJ databases">
        <authorList>
            <person name="Domelevo Entfellner J.-B."/>
        </authorList>
    </citation>
    <scope>NUCLEOTIDE SEQUENCE</scope>
</reference>
<name>A0AA86ST68_9FABA</name>
<evidence type="ECO:0000313" key="5">
    <source>
        <dbReference type="EMBL" id="CAJ1972238.1"/>
    </source>
</evidence>
<keyword evidence="1" id="KW-0732">Signal</keyword>
<dbReference type="EMBL" id="OY731405">
    <property type="protein sequence ID" value="CAJ1972238.1"/>
    <property type="molecule type" value="Genomic_DNA"/>
</dbReference>